<dbReference type="EMBL" id="CP006696">
    <property type="protein sequence ID" value="AIC10997.1"/>
    <property type="molecule type" value="Genomic_DNA"/>
</dbReference>
<protein>
    <submittedName>
        <fullName evidence="1">Uncharacterized protein</fullName>
    </submittedName>
</protein>
<gene>
    <name evidence="1" type="ORF">D934_02110</name>
</gene>
<dbReference type="HOGENOM" id="CLU_2687008_0_0_6"/>
<evidence type="ECO:0000313" key="2">
    <source>
        <dbReference type="Proteomes" id="UP000027215"/>
    </source>
</evidence>
<evidence type="ECO:0000313" key="1">
    <source>
        <dbReference type="EMBL" id="AIC10997.1"/>
    </source>
</evidence>
<reference evidence="1 2" key="1">
    <citation type="submission" date="2013-08" db="EMBL/GenBank/DDBJ databases">
        <authorList>
            <person name="Stouthamer R."/>
            <person name="Nunney L."/>
        </authorList>
    </citation>
    <scope>NUCLEOTIDE SEQUENCE [LARGE SCALE GENOMIC DNA]</scope>
    <source>
        <strain evidence="2">ann-1</strain>
    </source>
</reference>
<dbReference type="PATRIC" id="fig|155920.8.peg.511"/>
<dbReference type="RefSeq" id="WP_024748928.1">
    <property type="nucleotide sequence ID" value="NZ_CP006696.1"/>
</dbReference>
<sequence>MHRATQHTHPSNLGTAGTTDEVIDDVINSKNWPYLWISAANVPPSTHQITNNTSIRDNADARNYRTSASIITSY</sequence>
<name>A0A060HDK2_XYLFS</name>
<organism evidence="1 2">
    <name type="scientific">Xylella fastidiosa subsp. sandyi Ann-1</name>
    <dbReference type="NCBI Taxonomy" id="155920"/>
    <lineage>
        <taxon>Bacteria</taxon>
        <taxon>Pseudomonadati</taxon>
        <taxon>Pseudomonadota</taxon>
        <taxon>Gammaproteobacteria</taxon>
        <taxon>Lysobacterales</taxon>
        <taxon>Lysobacteraceae</taxon>
        <taxon>Xylella</taxon>
    </lineage>
</organism>
<proteinExistence type="predicted"/>
<accession>A0A060HDK2</accession>
<dbReference type="KEGG" id="xfs:D934_02110"/>
<dbReference type="Proteomes" id="UP000027215">
    <property type="component" value="Chromosome"/>
</dbReference>
<dbReference type="AlphaFoldDB" id="A0A060HDK2"/>